<gene>
    <name evidence="1" type="ORF">SAMN04489716_1319</name>
</gene>
<keyword evidence="2" id="KW-1185">Reference proteome</keyword>
<reference evidence="1 2" key="1">
    <citation type="submission" date="2016-10" db="EMBL/GenBank/DDBJ databases">
        <authorList>
            <person name="de Groot N.N."/>
        </authorList>
    </citation>
    <scope>NUCLEOTIDE SEQUENCE [LARGE SCALE GENOMIC DNA]</scope>
    <source>
        <strain evidence="1 2">DSM 43941</strain>
    </source>
</reference>
<accession>A0A1H1U3U6</accession>
<dbReference type="OrthoDB" id="4735906at2"/>
<dbReference type="Proteomes" id="UP000198688">
    <property type="component" value="Chromosome I"/>
</dbReference>
<dbReference type="STRING" id="113562.SAMN04489716_1319"/>
<proteinExistence type="predicted"/>
<dbReference type="AlphaFoldDB" id="A0A1H1U3U6"/>
<dbReference type="RefSeq" id="WP_157751335.1">
    <property type="nucleotide sequence ID" value="NZ_BOMJ01000021.1"/>
</dbReference>
<dbReference type="EMBL" id="LT629758">
    <property type="protein sequence ID" value="SDS66926.1"/>
    <property type="molecule type" value="Genomic_DNA"/>
</dbReference>
<evidence type="ECO:0000313" key="1">
    <source>
        <dbReference type="EMBL" id="SDS66926.1"/>
    </source>
</evidence>
<organism evidence="1 2">
    <name type="scientific">Actinoplanes derwentensis</name>
    <dbReference type="NCBI Taxonomy" id="113562"/>
    <lineage>
        <taxon>Bacteria</taxon>
        <taxon>Bacillati</taxon>
        <taxon>Actinomycetota</taxon>
        <taxon>Actinomycetes</taxon>
        <taxon>Micromonosporales</taxon>
        <taxon>Micromonosporaceae</taxon>
        <taxon>Actinoplanes</taxon>
    </lineage>
</organism>
<name>A0A1H1U3U6_9ACTN</name>
<evidence type="ECO:0000313" key="2">
    <source>
        <dbReference type="Proteomes" id="UP000198688"/>
    </source>
</evidence>
<protein>
    <submittedName>
        <fullName evidence="1">Uncharacterized protein</fullName>
    </submittedName>
</protein>
<sequence>MTTPGKAQSKMVRLSERTHARVMQLSTEEFPGTTADEVIQRLLDEHWQVAAIAAAARYREEHPEKHAEDMAEAGLWHAAAAPVDADDVA</sequence>